<protein>
    <recommendedName>
        <fullName evidence="1">RNA-directed DNA polymerase</fullName>
        <ecNumber evidence="1">2.7.7.49</ecNumber>
    </recommendedName>
</protein>
<dbReference type="EMBL" id="HBUF01221895">
    <property type="protein sequence ID" value="CAG6669753.1"/>
    <property type="molecule type" value="Transcribed_RNA"/>
</dbReference>
<evidence type="ECO:0000259" key="2">
    <source>
        <dbReference type="PROSITE" id="PS50994"/>
    </source>
</evidence>
<evidence type="ECO:0000313" key="3">
    <source>
        <dbReference type="EMBL" id="CAG6669753.1"/>
    </source>
</evidence>
<dbReference type="InterPro" id="IPR036397">
    <property type="entry name" value="RNaseH_sf"/>
</dbReference>
<dbReference type="EC" id="2.7.7.49" evidence="1"/>
<dbReference type="PROSITE" id="PS50994">
    <property type="entry name" value="INTEGRASE"/>
    <property type="match status" value="1"/>
</dbReference>
<dbReference type="Pfam" id="PF17921">
    <property type="entry name" value="Integrase_H2C2"/>
    <property type="match status" value="1"/>
</dbReference>
<dbReference type="Pfam" id="PF00665">
    <property type="entry name" value="rve"/>
    <property type="match status" value="1"/>
</dbReference>
<name>A0A8D8WSP4_9HEMI</name>
<organism evidence="3">
    <name type="scientific">Cacopsylla melanoneura</name>
    <dbReference type="NCBI Taxonomy" id="428564"/>
    <lineage>
        <taxon>Eukaryota</taxon>
        <taxon>Metazoa</taxon>
        <taxon>Ecdysozoa</taxon>
        <taxon>Arthropoda</taxon>
        <taxon>Hexapoda</taxon>
        <taxon>Insecta</taxon>
        <taxon>Pterygota</taxon>
        <taxon>Neoptera</taxon>
        <taxon>Paraneoptera</taxon>
        <taxon>Hemiptera</taxon>
        <taxon>Sternorrhyncha</taxon>
        <taxon>Psylloidea</taxon>
        <taxon>Psyllidae</taxon>
        <taxon>Psyllinae</taxon>
        <taxon>Cacopsylla</taxon>
    </lineage>
</organism>
<dbReference type="InterPro" id="IPR012337">
    <property type="entry name" value="RNaseH-like_sf"/>
</dbReference>
<dbReference type="InterPro" id="IPR050951">
    <property type="entry name" value="Retrovirus_Pol_polyprotein"/>
</dbReference>
<dbReference type="GO" id="GO:0003964">
    <property type="term" value="F:RNA-directed DNA polymerase activity"/>
    <property type="evidence" value="ECO:0007669"/>
    <property type="project" value="UniProtKB-EC"/>
</dbReference>
<reference evidence="3" key="1">
    <citation type="submission" date="2021-05" db="EMBL/GenBank/DDBJ databases">
        <authorList>
            <person name="Alioto T."/>
            <person name="Alioto T."/>
            <person name="Gomez Garrido J."/>
        </authorList>
    </citation>
    <scope>NUCLEOTIDE SEQUENCE</scope>
</reference>
<dbReference type="FunFam" id="3.30.420.10:FF:000063">
    <property type="entry name" value="Retrovirus-related Pol polyprotein from transposon 297-like Protein"/>
    <property type="match status" value="1"/>
</dbReference>
<dbReference type="InterPro" id="IPR041588">
    <property type="entry name" value="Integrase_H2C2"/>
</dbReference>
<evidence type="ECO:0000256" key="1">
    <source>
        <dbReference type="ARBA" id="ARBA00012493"/>
    </source>
</evidence>
<accession>A0A8D8WSP4</accession>
<dbReference type="PANTHER" id="PTHR37984">
    <property type="entry name" value="PROTEIN CBG26694"/>
    <property type="match status" value="1"/>
</dbReference>
<feature type="domain" description="Integrase catalytic" evidence="2">
    <location>
        <begin position="45"/>
        <end position="199"/>
    </location>
</feature>
<sequence length="304" mass="35471">MKSLARSHLWFPGIDLVIENYVKSCVACQSQANSTRESSLAFWPSVDFPFQRIHIDFAEYDKKNLFIVVDAYSKWIHVDILQSTDTSSTIQCLENLFAVFGLPETCVSDNGPQLVSREMCEFMDKLNIKMINSPPYHPKSNGAAERAVQVVKRALEKQEIEKNKYTSFKQRISSLLYAYRNTPHSVTGKSPSELIFKYVPKTKLSKLKNLDPVRERVKIYQDYQMSRVNENRTVTEYSLGEEIWVRSVRGEKVKWFPGNIIEVQSPYIYKIRTDHETRIVHVDHLRKRFKRTSREIKVPNKLNL</sequence>
<dbReference type="GO" id="GO:0003676">
    <property type="term" value="F:nucleic acid binding"/>
    <property type="evidence" value="ECO:0007669"/>
    <property type="project" value="InterPro"/>
</dbReference>
<dbReference type="Gene3D" id="3.30.420.10">
    <property type="entry name" value="Ribonuclease H-like superfamily/Ribonuclease H"/>
    <property type="match status" value="1"/>
</dbReference>
<dbReference type="GO" id="GO:0015074">
    <property type="term" value="P:DNA integration"/>
    <property type="evidence" value="ECO:0007669"/>
    <property type="project" value="InterPro"/>
</dbReference>
<dbReference type="InterPro" id="IPR001584">
    <property type="entry name" value="Integrase_cat-core"/>
</dbReference>
<proteinExistence type="predicted"/>
<dbReference type="AlphaFoldDB" id="A0A8D8WSP4"/>
<dbReference type="PANTHER" id="PTHR37984:SF5">
    <property type="entry name" value="PROTEIN NYNRIN-LIKE"/>
    <property type="match status" value="1"/>
</dbReference>
<dbReference type="SUPFAM" id="SSF53098">
    <property type="entry name" value="Ribonuclease H-like"/>
    <property type="match status" value="1"/>
</dbReference>